<accession>A0A6J4VPC4</accession>
<name>A0A6J4VPC4_9CYAN</name>
<sequence length="154" mass="16679">MTPIASYPAAPDLAADSYVVIGLATCFVKEGGKLHPVQLIEPIPSAALEAILKGIPTSYEMALATTLGAALDGDTPRQPIEFPAEAQFCDNFVERVFSTARTYSARPVAAAHIPAGQVRSDFNHSTERKRVLNSERIVKTEDNVKQHSHTHKVL</sequence>
<dbReference type="EMBL" id="CADCWO010000165">
    <property type="protein sequence ID" value="CAA9581379.1"/>
    <property type="molecule type" value="Genomic_DNA"/>
</dbReference>
<reference evidence="1" key="1">
    <citation type="submission" date="2020-02" db="EMBL/GenBank/DDBJ databases">
        <authorList>
            <person name="Meier V. D."/>
        </authorList>
    </citation>
    <scope>NUCLEOTIDE SEQUENCE</scope>
    <source>
        <strain evidence="1">AVDCRST_MAG81</strain>
    </source>
</reference>
<gene>
    <name evidence="1" type="ORF">AVDCRST_MAG81-3688</name>
</gene>
<evidence type="ECO:0000313" key="1">
    <source>
        <dbReference type="EMBL" id="CAA9581379.1"/>
    </source>
</evidence>
<proteinExistence type="predicted"/>
<organism evidence="1">
    <name type="scientific">uncultured Synechococcales cyanobacterium</name>
    <dbReference type="NCBI Taxonomy" id="1936017"/>
    <lineage>
        <taxon>Bacteria</taxon>
        <taxon>Bacillati</taxon>
        <taxon>Cyanobacteriota</taxon>
        <taxon>Cyanophyceae</taxon>
        <taxon>Synechococcales</taxon>
        <taxon>environmental samples</taxon>
    </lineage>
</organism>
<protein>
    <submittedName>
        <fullName evidence="1">Uncharacterized protein</fullName>
    </submittedName>
</protein>
<dbReference type="AlphaFoldDB" id="A0A6J4VPC4"/>